<keyword evidence="8" id="KW-0249">Electron transport</keyword>
<dbReference type="InterPro" id="IPR016174">
    <property type="entry name" value="Di-haem_cyt_TM"/>
</dbReference>
<gene>
    <name evidence="15" type="ORF">ACFO3I_05195</name>
</gene>
<evidence type="ECO:0000256" key="4">
    <source>
        <dbReference type="ARBA" id="ARBA00022475"/>
    </source>
</evidence>
<evidence type="ECO:0000256" key="7">
    <source>
        <dbReference type="ARBA" id="ARBA00022723"/>
    </source>
</evidence>
<evidence type="ECO:0000256" key="10">
    <source>
        <dbReference type="ARBA" id="ARBA00023004"/>
    </source>
</evidence>
<evidence type="ECO:0000256" key="11">
    <source>
        <dbReference type="ARBA" id="ARBA00023136"/>
    </source>
</evidence>
<evidence type="ECO:0000256" key="8">
    <source>
        <dbReference type="ARBA" id="ARBA00022982"/>
    </source>
</evidence>
<comment type="similarity">
    <text evidence="12">Belongs to the cytochrome b561 family.</text>
</comment>
<keyword evidence="10" id="KW-0408">Iron</keyword>
<feature type="transmembrane region" description="Helical" evidence="13">
    <location>
        <begin position="141"/>
        <end position="162"/>
    </location>
</feature>
<dbReference type="EMBL" id="JBHSGB010000005">
    <property type="protein sequence ID" value="MFC4654423.1"/>
    <property type="molecule type" value="Genomic_DNA"/>
</dbReference>
<keyword evidence="5" id="KW-0349">Heme</keyword>
<feature type="transmembrane region" description="Helical" evidence="13">
    <location>
        <begin position="42"/>
        <end position="63"/>
    </location>
</feature>
<evidence type="ECO:0000256" key="12">
    <source>
        <dbReference type="ARBA" id="ARBA00037975"/>
    </source>
</evidence>
<evidence type="ECO:0000256" key="5">
    <source>
        <dbReference type="ARBA" id="ARBA00022617"/>
    </source>
</evidence>
<evidence type="ECO:0000256" key="3">
    <source>
        <dbReference type="ARBA" id="ARBA00022448"/>
    </source>
</evidence>
<protein>
    <submittedName>
        <fullName evidence="15">Cytochrome b</fullName>
    </submittedName>
</protein>
<keyword evidence="11 13" id="KW-0472">Membrane</keyword>
<reference evidence="16" key="1">
    <citation type="journal article" date="2019" name="Int. J. Syst. Evol. Microbiol.">
        <title>The Global Catalogue of Microorganisms (GCM) 10K type strain sequencing project: providing services to taxonomists for standard genome sequencing and annotation.</title>
        <authorList>
            <consortium name="The Broad Institute Genomics Platform"/>
            <consortium name="The Broad Institute Genome Sequencing Center for Infectious Disease"/>
            <person name="Wu L."/>
            <person name="Ma J."/>
        </authorList>
    </citation>
    <scope>NUCLEOTIDE SEQUENCE [LARGE SCALE GENOMIC DNA]</scope>
    <source>
        <strain evidence="16">DT28</strain>
    </source>
</reference>
<accession>A0ABV9JIZ2</accession>
<keyword evidence="6 13" id="KW-0812">Transmembrane</keyword>
<keyword evidence="3" id="KW-0813">Transport</keyword>
<feature type="domain" description="Cytochrome b561 bacterial/Ni-hydrogenase" evidence="14">
    <location>
        <begin position="4"/>
        <end position="174"/>
    </location>
</feature>
<feature type="transmembrane region" description="Helical" evidence="13">
    <location>
        <begin position="12"/>
        <end position="30"/>
    </location>
</feature>
<evidence type="ECO:0000256" key="9">
    <source>
        <dbReference type="ARBA" id="ARBA00022989"/>
    </source>
</evidence>
<name>A0ABV9JIZ2_9GAMM</name>
<comment type="caution">
    <text evidence="15">The sequence shown here is derived from an EMBL/GenBank/DDBJ whole genome shotgun (WGS) entry which is preliminary data.</text>
</comment>
<keyword evidence="7" id="KW-0479">Metal-binding</keyword>
<keyword evidence="16" id="KW-1185">Reference proteome</keyword>
<dbReference type="PANTHER" id="PTHR30529:SF1">
    <property type="entry name" value="CYTOCHROME B561 HOMOLOG 2"/>
    <property type="match status" value="1"/>
</dbReference>
<evidence type="ECO:0000259" key="14">
    <source>
        <dbReference type="Pfam" id="PF01292"/>
    </source>
</evidence>
<sequence length="182" mass="20274">MKSYSRLQISLHWIVALVVVGLFASGFWMVELTYYSPWYKTAPFWHKSVGVVLAALVVWRLLLRLKKGAVDPVPGHSKLVTQSSHLAHALLYLLLVVIVSSGYLISTADGRGIDVFGWFEVPALGQLFDQQSDRAGLVHQFAAYSLIGFAVVHGLAALKHHFVDKDLTLKRMLSSNLNEETK</sequence>
<keyword evidence="4" id="KW-1003">Cell membrane</keyword>
<keyword evidence="9 13" id="KW-1133">Transmembrane helix</keyword>
<evidence type="ECO:0000313" key="16">
    <source>
        <dbReference type="Proteomes" id="UP001595962"/>
    </source>
</evidence>
<dbReference type="PANTHER" id="PTHR30529">
    <property type="entry name" value="CYTOCHROME B561"/>
    <property type="match status" value="1"/>
</dbReference>
<feature type="transmembrane region" description="Helical" evidence="13">
    <location>
        <begin position="84"/>
        <end position="105"/>
    </location>
</feature>
<comment type="subcellular location">
    <subcellularLocation>
        <location evidence="2">Cell membrane</location>
        <topology evidence="2">Multi-pass membrane protein</topology>
    </subcellularLocation>
</comment>
<dbReference type="Proteomes" id="UP001595962">
    <property type="component" value="Unassembled WGS sequence"/>
</dbReference>
<proteinExistence type="inferred from homology"/>
<evidence type="ECO:0000256" key="13">
    <source>
        <dbReference type="SAM" id="Phobius"/>
    </source>
</evidence>
<comment type="cofactor">
    <cofactor evidence="1">
        <name>heme b</name>
        <dbReference type="ChEBI" id="CHEBI:60344"/>
    </cofactor>
</comment>
<evidence type="ECO:0000256" key="6">
    <source>
        <dbReference type="ARBA" id="ARBA00022692"/>
    </source>
</evidence>
<dbReference type="InterPro" id="IPR052168">
    <property type="entry name" value="Cytochrome_b561_oxidase"/>
</dbReference>
<dbReference type="RefSeq" id="WP_377332316.1">
    <property type="nucleotide sequence ID" value="NZ_JBHSGB010000005.1"/>
</dbReference>
<dbReference type="InterPro" id="IPR011577">
    <property type="entry name" value="Cyt_b561_bac/Ni-Hgenase"/>
</dbReference>
<dbReference type="Gene3D" id="1.20.950.20">
    <property type="entry name" value="Transmembrane di-heme cytochromes, Chain C"/>
    <property type="match status" value="1"/>
</dbReference>
<dbReference type="Pfam" id="PF01292">
    <property type="entry name" value="Ni_hydr_CYTB"/>
    <property type="match status" value="1"/>
</dbReference>
<dbReference type="SUPFAM" id="SSF81342">
    <property type="entry name" value="Transmembrane di-heme cytochromes"/>
    <property type="match status" value="1"/>
</dbReference>
<evidence type="ECO:0000256" key="1">
    <source>
        <dbReference type="ARBA" id="ARBA00001970"/>
    </source>
</evidence>
<evidence type="ECO:0000313" key="15">
    <source>
        <dbReference type="EMBL" id="MFC4654423.1"/>
    </source>
</evidence>
<organism evidence="15 16">
    <name type="scientific">Rheinheimera marina</name>
    <dbReference type="NCBI Taxonomy" id="1774958"/>
    <lineage>
        <taxon>Bacteria</taxon>
        <taxon>Pseudomonadati</taxon>
        <taxon>Pseudomonadota</taxon>
        <taxon>Gammaproteobacteria</taxon>
        <taxon>Chromatiales</taxon>
        <taxon>Chromatiaceae</taxon>
        <taxon>Rheinheimera</taxon>
    </lineage>
</organism>
<evidence type="ECO:0000256" key="2">
    <source>
        <dbReference type="ARBA" id="ARBA00004651"/>
    </source>
</evidence>